<feature type="domain" description="SsuA/THI5-like" evidence="1">
    <location>
        <begin position="52"/>
        <end position="246"/>
    </location>
</feature>
<dbReference type="Pfam" id="PF09084">
    <property type="entry name" value="NMT1"/>
    <property type="match status" value="1"/>
</dbReference>
<proteinExistence type="predicted"/>
<sequence length="331" mass="35859">MARQGDQRGRGAAARWALAGALLLAGQARAQRSISVGLQAGGTLAWVTYAIGYFGIDRDLGLKVNAKTYASKDATRVALRSGDAQVVVDDFLEVTLLRQKGFDVTAVYPFSLLTGGVIVPAASDIRTVADLKGKTIGATSLTDKTLLILRAYARAKAGFDPQTASQVASVSSPLMEQFMTRGEIQAGIPFWHHGARMVSTGKYRQLISSADLLRGLGLAPNVPLLYLIARNDTDPETLRLFVKAALLAEDRMKRDDGYWDAMLKEGLYNLPDRAQLPALRAQWAAGLPKGWSSADLNNTLLLTRKMIEVAGPDVVGLTRLDTRAFNTRFRP</sequence>
<dbReference type="PANTHER" id="PTHR30024:SF48">
    <property type="entry name" value="ABC TRANSPORTER SUBSTRATE-BINDING PROTEIN"/>
    <property type="match status" value="1"/>
</dbReference>
<evidence type="ECO:0000313" key="2">
    <source>
        <dbReference type="EMBL" id="GAA5533741.1"/>
    </source>
</evidence>
<reference evidence="2 3" key="1">
    <citation type="submission" date="2024-02" db="EMBL/GenBank/DDBJ databases">
        <title>Deinococcus aluminii NBRC 112889.</title>
        <authorList>
            <person name="Ichikawa N."/>
            <person name="Katano-Makiyama Y."/>
            <person name="Hidaka K."/>
        </authorList>
    </citation>
    <scope>NUCLEOTIDE SEQUENCE [LARGE SCALE GENOMIC DNA]</scope>
    <source>
        <strain evidence="2 3">NBRC 112889</strain>
    </source>
</reference>
<comment type="caution">
    <text evidence="2">The sequence shown here is derived from an EMBL/GenBank/DDBJ whole genome shotgun (WGS) entry which is preliminary data.</text>
</comment>
<organism evidence="2 3">
    <name type="scientific">Deinococcus aluminii</name>
    <dbReference type="NCBI Taxonomy" id="1656885"/>
    <lineage>
        <taxon>Bacteria</taxon>
        <taxon>Thermotogati</taxon>
        <taxon>Deinococcota</taxon>
        <taxon>Deinococci</taxon>
        <taxon>Deinococcales</taxon>
        <taxon>Deinococcaceae</taxon>
        <taxon>Deinococcus</taxon>
    </lineage>
</organism>
<dbReference type="RefSeq" id="WP_345454395.1">
    <property type="nucleotide sequence ID" value="NZ_BAABRV010000004.1"/>
</dbReference>
<dbReference type="EMBL" id="BAABRV010000004">
    <property type="protein sequence ID" value="GAA5533741.1"/>
    <property type="molecule type" value="Genomic_DNA"/>
</dbReference>
<dbReference type="SUPFAM" id="SSF53850">
    <property type="entry name" value="Periplasmic binding protein-like II"/>
    <property type="match status" value="1"/>
</dbReference>
<dbReference type="InterPro" id="IPR015168">
    <property type="entry name" value="SsuA/THI5"/>
</dbReference>
<evidence type="ECO:0000313" key="3">
    <source>
        <dbReference type="Proteomes" id="UP001404956"/>
    </source>
</evidence>
<accession>A0ABP9XGS6</accession>
<evidence type="ECO:0000259" key="1">
    <source>
        <dbReference type="Pfam" id="PF09084"/>
    </source>
</evidence>
<name>A0ABP9XGS6_9DEIO</name>
<keyword evidence="3" id="KW-1185">Reference proteome</keyword>
<dbReference type="Proteomes" id="UP001404956">
    <property type="component" value="Unassembled WGS sequence"/>
</dbReference>
<protein>
    <recommendedName>
        <fullName evidence="1">SsuA/THI5-like domain-containing protein</fullName>
    </recommendedName>
</protein>
<dbReference type="PANTHER" id="PTHR30024">
    <property type="entry name" value="ALIPHATIC SULFONATES-BINDING PROTEIN-RELATED"/>
    <property type="match status" value="1"/>
</dbReference>
<dbReference type="Gene3D" id="3.40.190.10">
    <property type="entry name" value="Periplasmic binding protein-like II"/>
    <property type="match status" value="2"/>
</dbReference>
<gene>
    <name evidence="2" type="ORF">Dalu01_02149</name>
</gene>